<name>A0A8S1NRS3_PARPR</name>
<dbReference type="SMART" id="SM00504">
    <property type="entry name" value="Ubox"/>
    <property type="match status" value="1"/>
</dbReference>
<evidence type="ECO:0000256" key="3">
    <source>
        <dbReference type="ARBA" id="ARBA00022833"/>
    </source>
</evidence>
<comment type="caution">
    <text evidence="7">The sequence shown here is derived from an EMBL/GenBank/DDBJ whole genome shotgun (WGS) entry which is preliminary data.</text>
</comment>
<evidence type="ECO:0000256" key="2">
    <source>
        <dbReference type="ARBA" id="ARBA00022771"/>
    </source>
</evidence>
<evidence type="ECO:0000256" key="1">
    <source>
        <dbReference type="ARBA" id="ARBA00022723"/>
    </source>
</evidence>
<dbReference type="Pfam" id="PF13923">
    <property type="entry name" value="zf-C3HC4_2"/>
    <property type="match status" value="1"/>
</dbReference>
<organism evidence="7 8">
    <name type="scientific">Paramecium primaurelia</name>
    <dbReference type="NCBI Taxonomy" id="5886"/>
    <lineage>
        <taxon>Eukaryota</taxon>
        <taxon>Sar</taxon>
        <taxon>Alveolata</taxon>
        <taxon>Ciliophora</taxon>
        <taxon>Intramacronucleata</taxon>
        <taxon>Oligohymenophorea</taxon>
        <taxon>Peniculida</taxon>
        <taxon>Parameciidae</taxon>
        <taxon>Paramecium</taxon>
    </lineage>
</organism>
<evidence type="ECO:0000256" key="4">
    <source>
        <dbReference type="PROSITE-ProRule" id="PRU00207"/>
    </source>
</evidence>
<dbReference type="PROSITE" id="PS50145">
    <property type="entry name" value="ZF_TRAF"/>
    <property type="match status" value="1"/>
</dbReference>
<keyword evidence="2 4" id="KW-0863">Zinc-finger</keyword>
<dbReference type="InterPro" id="IPR001293">
    <property type="entry name" value="Znf_TRAF"/>
</dbReference>
<feature type="domain" description="TRAF-type" evidence="6">
    <location>
        <begin position="102"/>
        <end position="151"/>
    </location>
</feature>
<dbReference type="PROSITE" id="PS50089">
    <property type="entry name" value="ZF_RING_2"/>
    <property type="match status" value="1"/>
</dbReference>
<gene>
    <name evidence="7" type="ORF">PPRIM_AZ9-3.1.T0910147</name>
</gene>
<dbReference type="InterPro" id="IPR003613">
    <property type="entry name" value="Ubox_domain"/>
</dbReference>
<dbReference type="GO" id="GO:0008270">
    <property type="term" value="F:zinc ion binding"/>
    <property type="evidence" value="ECO:0007669"/>
    <property type="project" value="UniProtKB-KW"/>
</dbReference>
<dbReference type="PANTHER" id="PTHR10131">
    <property type="entry name" value="TNF RECEPTOR ASSOCIATED FACTOR"/>
    <property type="match status" value="1"/>
</dbReference>
<keyword evidence="1 4" id="KW-0479">Metal-binding</keyword>
<protein>
    <submittedName>
        <fullName evidence="7">Uncharacterized protein</fullName>
    </submittedName>
</protein>
<dbReference type="GO" id="GO:0016567">
    <property type="term" value="P:protein ubiquitination"/>
    <property type="evidence" value="ECO:0007669"/>
    <property type="project" value="InterPro"/>
</dbReference>
<feature type="zinc finger region" description="TRAF-type" evidence="4">
    <location>
        <begin position="102"/>
        <end position="151"/>
    </location>
</feature>
<keyword evidence="3 4" id="KW-0862">Zinc</keyword>
<dbReference type="PROSITE" id="PS00518">
    <property type="entry name" value="ZF_RING_1"/>
    <property type="match status" value="1"/>
</dbReference>
<dbReference type="Pfam" id="PF02176">
    <property type="entry name" value="zf-TRAF"/>
    <property type="match status" value="1"/>
</dbReference>
<proteinExistence type="predicted"/>
<dbReference type="AlphaFoldDB" id="A0A8S1NRS3"/>
<dbReference type="OMA" id="YLDGWRT"/>
<accession>A0A8S1NRS3</accession>
<dbReference type="EMBL" id="CAJJDM010000094">
    <property type="protein sequence ID" value="CAD8092826.1"/>
    <property type="molecule type" value="Genomic_DNA"/>
</dbReference>
<dbReference type="InterPro" id="IPR017907">
    <property type="entry name" value="Znf_RING_CS"/>
</dbReference>
<dbReference type="InterPro" id="IPR001841">
    <property type="entry name" value="Znf_RING"/>
</dbReference>
<dbReference type="Proteomes" id="UP000688137">
    <property type="component" value="Unassembled WGS sequence"/>
</dbReference>
<keyword evidence="8" id="KW-1185">Reference proteome</keyword>
<evidence type="ECO:0000313" key="7">
    <source>
        <dbReference type="EMBL" id="CAD8092826.1"/>
    </source>
</evidence>
<sequence length="400" mass="46653">MNQSETCYDSDLFVNEQVTGLTCPIGLGVLRNPVFDQCGHVFCHGCISDWLKKQKLCPINKQPLNENQLIKAIPIKNMIDELELKQCLLKCDWKGTLDKYYTHDEKECPEKQLHCVNKDCNILIKRASLKQHLENECLYQQIVCEKCQQNFIKSNQNQHEQICEGRLIQCEDCQQDIKFIDYNQHQIICPQKKIQCPIEGCNEKIKEINLEEHVSNFKHILILQQQIKQLKEELVLSNKKQDKHQIPYLDGWRTSFSKKTDSREWLSINSMQKIQGPFCLRFEAQNVNKRPNQWRAVIGVSKDKLQNNHLWYRQKNSFVWIFGGFKCSNQAEIYGSEVQHESFQGKMTLNQQGELSYEYSGIELGVAFVLPKEAYVDGIYLILSFVNQGKIRLLSLESLA</sequence>
<evidence type="ECO:0000259" key="5">
    <source>
        <dbReference type="PROSITE" id="PS50089"/>
    </source>
</evidence>
<dbReference type="PANTHER" id="PTHR10131:SF94">
    <property type="entry name" value="TNF RECEPTOR-ASSOCIATED FACTOR 4"/>
    <property type="match status" value="1"/>
</dbReference>
<dbReference type="GO" id="GO:0004842">
    <property type="term" value="F:ubiquitin-protein transferase activity"/>
    <property type="evidence" value="ECO:0007669"/>
    <property type="project" value="InterPro"/>
</dbReference>
<reference evidence="7" key="1">
    <citation type="submission" date="2021-01" db="EMBL/GenBank/DDBJ databases">
        <authorList>
            <consortium name="Genoscope - CEA"/>
            <person name="William W."/>
        </authorList>
    </citation>
    <scope>NUCLEOTIDE SEQUENCE</scope>
</reference>
<evidence type="ECO:0000259" key="6">
    <source>
        <dbReference type="PROSITE" id="PS50145"/>
    </source>
</evidence>
<feature type="domain" description="RING-type" evidence="5">
    <location>
        <begin position="23"/>
        <end position="61"/>
    </location>
</feature>
<evidence type="ECO:0000313" key="8">
    <source>
        <dbReference type="Proteomes" id="UP000688137"/>
    </source>
</evidence>